<dbReference type="InterPro" id="IPR029039">
    <property type="entry name" value="Flavoprotein-like_sf"/>
</dbReference>
<name>A0A8J8M7M5_9FIRM</name>
<gene>
    <name evidence="4" type="ORF">HYG85_01535</name>
</gene>
<evidence type="ECO:0000313" key="4">
    <source>
        <dbReference type="EMBL" id="QUH27665.1"/>
    </source>
</evidence>
<evidence type="ECO:0000313" key="5">
    <source>
        <dbReference type="Proteomes" id="UP000677305"/>
    </source>
</evidence>
<keyword evidence="5" id="KW-1185">Reference proteome</keyword>
<dbReference type="RefSeq" id="WP_212691990.1">
    <property type="nucleotide sequence ID" value="NZ_CP058561.1"/>
</dbReference>
<evidence type="ECO:0000259" key="3">
    <source>
        <dbReference type="Pfam" id="PF03358"/>
    </source>
</evidence>
<dbReference type="SUPFAM" id="SSF52218">
    <property type="entry name" value="Flavoproteins"/>
    <property type="match status" value="1"/>
</dbReference>
<dbReference type="Gene3D" id="3.40.50.360">
    <property type="match status" value="1"/>
</dbReference>
<dbReference type="GO" id="GO:0016491">
    <property type="term" value="F:oxidoreductase activity"/>
    <property type="evidence" value="ECO:0007669"/>
    <property type="project" value="InterPro"/>
</dbReference>
<keyword evidence="1" id="KW-0285">Flavoprotein</keyword>
<accession>A0A8J8M7M5</accession>
<dbReference type="KEGG" id="vgu:HYG85_01535"/>
<protein>
    <submittedName>
        <fullName evidence="4">Flavodoxin family protein</fullName>
    </submittedName>
</protein>
<dbReference type="Pfam" id="PF03358">
    <property type="entry name" value="FMN_red"/>
    <property type="match status" value="1"/>
</dbReference>
<dbReference type="InterPro" id="IPR005025">
    <property type="entry name" value="FMN_Rdtase-like_dom"/>
</dbReference>
<evidence type="ECO:0000256" key="1">
    <source>
        <dbReference type="ARBA" id="ARBA00022630"/>
    </source>
</evidence>
<dbReference type="PANTHER" id="PTHR43278">
    <property type="entry name" value="NAD(P)H-DEPENDENT FMN-CONTAINING OXIDOREDUCTASE YWQN-RELATED"/>
    <property type="match status" value="1"/>
</dbReference>
<dbReference type="Proteomes" id="UP000677305">
    <property type="component" value="Chromosome"/>
</dbReference>
<organism evidence="4 5">
    <name type="scientific">Vallitalea guaymasensis</name>
    <dbReference type="NCBI Taxonomy" id="1185412"/>
    <lineage>
        <taxon>Bacteria</taxon>
        <taxon>Bacillati</taxon>
        <taxon>Bacillota</taxon>
        <taxon>Clostridia</taxon>
        <taxon>Lachnospirales</taxon>
        <taxon>Vallitaleaceae</taxon>
        <taxon>Vallitalea</taxon>
    </lineage>
</organism>
<dbReference type="EMBL" id="CP058561">
    <property type="protein sequence ID" value="QUH27665.1"/>
    <property type="molecule type" value="Genomic_DNA"/>
</dbReference>
<dbReference type="InterPro" id="IPR051796">
    <property type="entry name" value="ISF_SsuE-like"/>
</dbReference>
<sequence>MKVIAFNGSPRKEGNTYTLLQTVLKQLEEHSIETELIQVGNRNIHGCIGCGKCRTNGNNRCIFDDDIINESIEKIIEADGIILGSPVYFGGLSAQMKAFIDRVGYVTRPERLLKRKVCSAVVSQRRDGAIAAFNSMNNLFTISEAIVVGANYWNLGLGRAAGDVVKDTEGIENMKNLGDNMAWLLDKIK</sequence>
<feature type="domain" description="NADPH-dependent FMN reductase-like" evidence="3">
    <location>
        <begin position="1"/>
        <end position="156"/>
    </location>
</feature>
<dbReference type="PANTHER" id="PTHR43278:SF4">
    <property type="entry name" value="NAD(P)H-DEPENDENT FMN-CONTAINING OXIDOREDUCTASE YWQN-RELATED"/>
    <property type="match status" value="1"/>
</dbReference>
<reference evidence="4 5" key="1">
    <citation type="submission" date="2020-07" db="EMBL/GenBank/DDBJ databases">
        <title>Vallitalea guaymasensis genome.</title>
        <authorList>
            <person name="Postec A."/>
        </authorList>
    </citation>
    <scope>NUCLEOTIDE SEQUENCE [LARGE SCALE GENOMIC DNA]</scope>
    <source>
        <strain evidence="4 5">Ra1766G1</strain>
    </source>
</reference>
<evidence type="ECO:0000256" key="2">
    <source>
        <dbReference type="ARBA" id="ARBA00022643"/>
    </source>
</evidence>
<proteinExistence type="predicted"/>
<dbReference type="AlphaFoldDB" id="A0A8J8M7M5"/>
<keyword evidence="2" id="KW-0288">FMN</keyword>